<feature type="compositionally biased region" description="Polar residues" evidence="3">
    <location>
        <begin position="108"/>
        <end position="122"/>
    </location>
</feature>
<evidence type="ECO:0000313" key="6">
    <source>
        <dbReference type="Proteomes" id="UP000717696"/>
    </source>
</evidence>
<dbReference type="SUPFAM" id="SSF57701">
    <property type="entry name" value="Zn2/Cys6 DNA-binding domain"/>
    <property type="match status" value="1"/>
</dbReference>
<dbReference type="PROSITE" id="PS50048">
    <property type="entry name" value="ZN2_CY6_FUNGAL_2"/>
    <property type="match status" value="1"/>
</dbReference>
<dbReference type="PANTHER" id="PTHR31668">
    <property type="entry name" value="GLUCOSE TRANSPORT TRANSCRIPTION REGULATOR RGT1-RELATED-RELATED"/>
    <property type="match status" value="1"/>
</dbReference>
<evidence type="ECO:0000256" key="1">
    <source>
        <dbReference type="ARBA" id="ARBA00022723"/>
    </source>
</evidence>
<sequence length="585" mass="65247">MAPSSRDNMPTRACDACRTRKVKCDALTSVCSNCRISNLSCTFSTPPQRRGRKPKFPYHVVEADGSQSQSQLGRSTPSHRDGHLDAATSSPATGNNASIDDMRGIGTAYTSPSTAGDTPSSFVTATAASGELPPESTTERCIDLFMQFVFPIIPIIHEPTLRCQAMVMCRRVAQSATSPLPIASIAESMKTIEDVRFYSLLTALCALVAYIFPKQIFPDGDEPAAAYLSASQRVLGQHAEEDLSNPTSSSIVIRIIHAGSLHLAGKPDLSWHMLHEAMWLVQQMRLYDEASYDNLDPIEARIRRRAFFHLCSADKSASLLNGRPQMLDEFHLRAPITAKFCRHEGPLLLDPGRVENEDQVESLLLEGCKKDSDLWALASDILFDLRLLKTWQSRSHDAAQLSESHKLRLMEAYLQFTMLLDDLSECLASPEKRKTSDEGSTRYQRRQLWSQHTNIYITYHYLRLTLMDRFVTDGLSHLLGLNDDPTMLAWRMTEIVRDLLSVVDGLPLEVLQTSGEPCVEKIRFAGVILLKIINNAHSQQIIERARLHVTAVLDRLSKLKSRVSENLAVNTDFSPQLEAAIAPEN</sequence>
<dbReference type="SMART" id="SM00066">
    <property type="entry name" value="GAL4"/>
    <property type="match status" value="1"/>
</dbReference>
<organism evidence="5 6">
    <name type="scientific">Dactylonectria estremocensis</name>
    <dbReference type="NCBI Taxonomy" id="1079267"/>
    <lineage>
        <taxon>Eukaryota</taxon>
        <taxon>Fungi</taxon>
        <taxon>Dikarya</taxon>
        <taxon>Ascomycota</taxon>
        <taxon>Pezizomycotina</taxon>
        <taxon>Sordariomycetes</taxon>
        <taxon>Hypocreomycetidae</taxon>
        <taxon>Hypocreales</taxon>
        <taxon>Nectriaceae</taxon>
        <taxon>Dactylonectria</taxon>
    </lineage>
</organism>
<dbReference type="InterPro" id="IPR007219">
    <property type="entry name" value="XnlR_reg_dom"/>
</dbReference>
<dbReference type="Gene3D" id="4.10.240.10">
    <property type="entry name" value="Zn(2)-C6 fungal-type DNA-binding domain"/>
    <property type="match status" value="1"/>
</dbReference>
<reference evidence="5" key="1">
    <citation type="journal article" date="2021" name="Nat. Commun.">
        <title>Genetic determinants of endophytism in the Arabidopsis root mycobiome.</title>
        <authorList>
            <person name="Mesny F."/>
            <person name="Miyauchi S."/>
            <person name="Thiergart T."/>
            <person name="Pickel B."/>
            <person name="Atanasova L."/>
            <person name="Karlsson M."/>
            <person name="Huettel B."/>
            <person name="Barry K.W."/>
            <person name="Haridas S."/>
            <person name="Chen C."/>
            <person name="Bauer D."/>
            <person name="Andreopoulos W."/>
            <person name="Pangilinan J."/>
            <person name="LaButti K."/>
            <person name="Riley R."/>
            <person name="Lipzen A."/>
            <person name="Clum A."/>
            <person name="Drula E."/>
            <person name="Henrissat B."/>
            <person name="Kohler A."/>
            <person name="Grigoriev I.V."/>
            <person name="Martin F.M."/>
            <person name="Hacquard S."/>
        </authorList>
    </citation>
    <scope>NUCLEOTIDE SEQUENCE</scope>
    <source>
        <strain evidence="5">MPI-CAGE-AT-0021</strain>
    </source>
</reference>
<comment type="caution">
    <text evidence="5">The sequence shown here is derived from an EMBL/GenBank/DDBJ whole genome shotgun (WGS) entry which is preliminary data.</text>
</comment>
<gene>
    <name evidence="5" type="ORF">B0J13DRAFT_133980</name>
</gene>
<dbReference type="Pfam" id="PF00172">
    <property type="entry name" value="Zn_clus"/>
    <property type="match status" value="1"/>
</dbReference>
<dbReference type="AlphaFoldDB" id="A0A9P9E0I5"/>
<dbReference type="GO" id="GO:0003677">
    <property type="term" value="F:DNA binding"/>
    <property type="evidence" value="ECO:0007669"/>
    <property type="project" value="InterPro"/>
</dbReference>
<dbReference type="CDD" id="cd00067">
    <property type="entry name" value="GAL4"/>
    <property type="match status" value="1"/>
</dbReference>
<keyword evidence="2" id="KW-0539">Nucleus</keyword>
<dbReference type="InterPro" id="IPR036864">
    <property type="entry name" value="Zn2-C6_fun-type_DNA-bd_sf"/>
</dbReference>
<name>A0A9P9E0I5_9HYPO</name>
<evidence type="ECO:0000313" key="5">
    <source>
        <dbReference type="EMBL" id="KAH7129969.1"/>
    </source>
</evidence>
<evidence type="ECO:0000256" key="2">
    <source>
        <dbReference type="ARBA" id="ARBA00023242"/>
    </source>
</evidence>
<keyword evidence="1" id="KW-0479">Metal-binding</keyword>
<dbReference type="GO" id="GO:0006351">
    <property type="term" value="P:DNA-templated transcription"/>
    <property type="evidence" value="ECO:0007669"/>
    <property type="project" value="InterPro"/>
</dbReference>
<dbReference type="EMBL" id="JAGMUU010000020">
    <property type="protein sequence ID" value="KAH7129969.1"/>
    <property type="molecule type" value="Genomic_DNA"/>
</dbReference>
<dbReference type="Proteomes" id="UP000717696">
    <property type="component" value="Unassembled WGS sequence"/>
</dbReference>
<dbReference type="Pfam" id="PF04082">
    <property type="entry name" value="Fungal_trans"/>
    <property type="match status" value="1"/>
</dbReference>
<protein>
    <recommendedName>
        <fullName evidence="4">Zn(2)-C6 fungal-type domain-containing protein</fullName>
    </recommendedName>
</protein>
<feature type="compositionally biased region" description="Polar residues" evidence="3">
    <location>
        <begin position="65"/>
        <end position="76"/>
    </location>
</feature>
<feature type="domain" description="Zn(2)-C6 fungal-type" evidence="4">
    <location>
        <begin position="13"/>
        <end position="43"/>
    </location>
</feature>
<dbReference type="PROSITE" id="PS00463">
    <property type="entry name" value="ZN2_CY6_FUNGAL_1"/>
    <property type="match status" value="1"/>
</dbReference>
<proteinExistence type="predicted"/>
<feature type="region of interest" description="Disordered" evidence="3">
    <location>
        <begin position="63"/>
        <end position="122"/>
    </location>
</feature>
<dbReference type="OrthoDB" id="2283488at2759"/>
<evidence type="ECO:0000256" key="3">
    <source>
        <dbReference type="SAM" id="MobiDB-lite"/>
    </source>
</evidence>
<dbReference type="CDD" id="cd12148">
    <property type="entry name" value="fungal_TF_MHR"/>
    <property type="match status" value="1"/>
</dbReference>
<dbReference type="GO" id="GO:0000981">
    <property type="term" value="F:DNA-binding transcription factor activity, RNA polymerase II-specific"/>
    <property type="evidence" value="ECO:0007669"/>
    <property type="project" value="InterPro"/>
</dbReference>
<evidence type="ECO:0000259" key="4">
    <source>
        <dbReference type="PROSITE" id="PS50048"/>
    </source>
</evidence>
<accession>A0A9P9E0I5</accession>
<keyword evidence="6" id="KW-1185">Reference proteome</keyword>
<dbReference type="InterPro" id="IPR050797">
    <property type="entry name" value="Carb_Metab_Trans_Reg"/>
</dbReference>
<dbReference type="InterPro" id="IPR001138">
    <property type="entry name" value="Zn2Cys6_DnaBD"/>
</dbReference>
<dbReference type="GO" id="GO:0008270">
    <property type="term" value="F:zinc ion binding"/>
    <property type="evidence" value="ECO:0007669"/>
    <property type="project" value="InterPro"/>
</dbReference>
<feature type="compositionally biased region" description="Polar residues" evidence="3">
    <location>
        <begin position="87"/>
        <end position="98"/>
    </location>
</feature>